<evidence type="ECO:0000313" key="2">
    <source>
        <dbReference type="EMBL" id="GAG78101.1"/>
    </source>
</evidence>
<protein>
    <submittedName>
        <fullName evidence="2">Uncharacterized protein</fullName>
    </submittedName>
</protein>
<evidence type="ECO:0000256" key="1">
    <source>
        <dbReference type="SAM" id="Phobius"/>
    </source>
</evidence>
<gene>
    <name evidence="2" type="ORF">S01H4_31146</name>
</gene>
<comment type="caution">
    <text evidence="2">The sequence shown here is derived from an EMBL/GenBank/DDBJ whole genome shotgun (WGS) entry which is preliminary data.</text>
</comment>
<dbReference type="AlphaFoldDB" id="X1C149"/>
<feature type="non-terminal residue" evidence="2">
    <location>
        <position position="49"/>
    </location>
</feature>
<accession>X1C149</accession>
<organism evidence="2">
    <name type="scientific">marine sediment metagenome</name>
    <dbReference type="NCBI Taxonomy" id="412755"/>
    <lineage>
        <taxon>unclassified sequences</taxon>
        <taxon>metagenomes</taxon>
        <taxon>ecological metagenomes</taxon>
    </lineage>
</organism>
<reference evidence="2" key="1">
    <citation type="journal article" date="2014" name="Front. Microbiol.">
        <title>High frequency of phylogenetically diverse reductive dehalogenase-homologous genes in deep subseafloor sedimentary metagenomes.</title>
        <authorList>
            <person name="Kawai M."/>
            <person name="Futagami T."/>
            <person name="Toyoda A."/>
            <person name="Takaki Y."/>
            <person name="Nishi S."/>
            <person name="Hori S."/>
            <person name="Arai W."/>
            <person name="Tsubouchi T."/>
            <person name="Morono Y."/>
            <person name="Uchiyama I."/>
            <person name="Ito T."/>
            <person name="Fujiyama A."/>
            <person name="Inagaki F."/>
            <person name="Takami H."/>
        </authorList>
    </citation>
    <scope>NUCLEOTIDE SEQUENCE</scope>
    <source>
        <strain evidence="2">Expedition CK06-06</strain>
    </source>
</reference>
<name>X1C149_9ZZZZ</name>
<keyword evidence="1" id="KW-0472">Membrane</keyword>
<sequence>MCGIVAIIVAPAIQSDHVLGGFTGILGEAGILLIILGALLLSPGVIIKI</sequence>
<feature type="transmembrane region" description="Helical" evidence="1">
    <location>
        <begin position="25"/>
        <end position="47"/>
    </location>
</feature>
<keyword evidence="1" id="KW-1133">Transmembrane helix</keyword>
<keyword evidence="1" id="KW-0812">Transmembrane</keyword>
<dbReference type="EMBL" id="BART01016148">
    <property type="protein sequence ID" value="GAG78101.1"/>
    <property type="molecule type" value="Genomic_DNA"/>
</dbReference>
<proteinExistence type="predicted"/>